<sequence>MMSNGRIADVLVEAGHDVTFLSVEGFLSTADFPTTKLAKVVTIGRIPDDRKALWQKVKGSATEAAFQKRGIFDSAKTFPQFASAISSFVEQHITKLFGIPNPTGWVPSVGALSISDKMSFIERAQNELEHIILTKGYSMLFASATDTFQKYYGPSFPDVKDIMKEKVPLSFVAADEFMEFPRPLFHNLVYIGGLGMKSSKNVTLNEPFESEMAKGKKGVVFFSLGSNVDSTNVPEIVKKNLLDGFAQFSDYHFIIKLEATDVYGINYAKTKSNIFITNWAPQATLLQHPRMRLFVTHATDVYGINYAKTKSNIFITNWAPQATLLQHPRMKLFVTHGGYNSLLEVARSGVPVLLMPMMYDQTRNGQIVQRNGWGKVMDKMELLNGNNKLVSHLEEMLTQEK</sequence>
<evidence type="ECO:0000313" key="2">
    <source>
        <dbReference type="WBParaSite" id="ES5_v2.g23069.t1"/>
    </source>
</evidence>
<evidence type="ECO:0000313" key="1">
    <source>
        <dbReference type="Proteomes" id="UP000887579"/>
    </source>
</evidence>
<dbReference type="WBParaSite" id="ES5_v2.g23069.t1">
    <property type="protein sequence ID" value="ES5_v2.g23069.t1"/>
    <property type="gene ID" value="ES5_v2.g23069"/>
</dbReference>
<protein>
    <submittedName>
        <fullName evidence="2">Glucuronosyltransferase</fullName>
    </submittedName>
</protein>
<dbReference type="Proteomes" id="UP000887579">
    <property type="component" value="Unplaced"/>
</dbReference>
<name>A0AC34G089_9BILA</name>
<proteinExistence type="predicted"/>
<reference evidence="2" key="1">
    <citation type="submission" date="2022-11" db="UniProtKB">
        <authorList>
            <consortium name="WormBaseParasite"/>
        </authorList>
    </citation>
    <scope>IDENTIFICATION</scope>
</reference>
<organism evidence="1 2">
    <name type="scientific">Panagrolaimus sp. ES5</name>
    <dbReference type="NCBI Taxonomy" id="591445"/>
    <lineage>
        <taxon>Eukaryota</taxon>
        <taxon>Metazoa</taxon>
        <taxon>Ecdysozoa</taxon>
        <taxon>Nematoda</taxon>
        <taxon>Chromadorea</taxon>
        <taxon>Rhabditida</taxon>
        <taxon>Tylenchina</taxon>
        <taxon>Panagrolaimomorpha</taxon>
        <taxon>Panagrolaimoidea</taxon>
        <taxon>Panagrolaimidae</taxon>
        <taxon>Panagrolaimus</taxon>
    </lineage>
</organism>
<accession>A0AC34G089</accession>